<reference evidence="2" key="1">
    <citation type="journal article" date="2019" name="Int. J. Syst. Evol. Microbiol.">
        <title>The Global Catalogue of Microorganisms (GCM) 10K type strain sequencing project: providing services to taxonomists for standard genome sequencing and annotation.</title>
        <authorList>
            <consortium name="The Broad Institute Genomics Platform"/>
            <consortium name="The Broad Institute Genome Sequencing Center for Infectious Disease"/>
            <person name="Wu L."/>
            <person name="Ma J."/>
        </authorList>
    </citation>
    <scope>NUCLEOTIDE SEQUENCE [LARGE SCALE GENOMIC DNA]</scope>
    <source>
        <strain evidence="2">KCTC 13193</strain>
    </source>
</reference>
<evidence type="ECO:0000313" key="1">
    <source>
        <dbReference type="EMBL" id="MFC2950282.1"/>
    </source>
</evidence>
<dbReference type="EMBL" id="JBHRRZ010000040">
    <property type="protein sequence ID" value="MFC2950282.1"/>
    <property type="molecule type" value="Genomic_DNA"/>
</dbReference>
<organism evidence="1 2">
    <name type="scientific">Virgibacillus sediminis</name>
    <dbReference type="NCBI Taxonomy" id="202260"/>
    <lineage>
        <taxon>Bacteria</taxon>
        <taxon>Bacillati</taxon>
        <taxon>Bacillota</taxon>
        <taxon>Bacilli</taxon>
        <taxon>Bacillales</taxon>
        <taxon>Bacillaceae</taxon>
        <taxon>Virgibacillus</taxon>
    </lineage>
</organism>
<dbReference type="InterPro" id="IPR025573">
    <property type="entry name" value="YwpF"/>
</dbReference>
<sequence>MKTFKLKSLEIMKHEADDIVQDEISLLDGLIINREDAKNRWLIELYTDQSYLDFFKSLYEADEEIIVQGKITKETNQPATFIASVIAVNEISDNMNVLLMGKIVDRQKNKIDEILTLLVNEGYEGEELLRKFKDAT</sequence>
<keyword evidence="2" id="KW-1185">Reference proteome</keyword>
<accession>A0ABV7AAZ0</accession>
<proteinExistence type="predicted"/>
<protein>
    <submittedName>
        <fullName evidence="1">YwpF family protein</fullName>
    </submittedName>
</protein>
<comment type="caution">
    <text evidence="1">The sequence shown here is derived from an EMBL/GenBank/DDBJ whole genome shotgun (WGS) entry which is preliminary data.</text>
</comment>
<dbReference type="Pfam" id="PF14183">
    <property type="entry name" value="YwpF"/>
    <property type="match status" value="1"/>
</dbReference>
<gene>
    <name evidence="1" type="ORF">ACFODW_18310</name>
</gene>
<dbReference type="RefSeq" id="WP_390308413.1">
    <property type="nucleotide sequence ID" value="NZ_JBHRRZ010000040.1"/>
</dbReference>
<name>A0ABV7AAZ0_9BACI</name>
<evidence type="ECO:0000313" key="2">
    <source>
        <dbReference type="Proteomes" id="UP001595387"/>
    </source>
</evidence>
<dbReference type="Proteomes" id="UP001595387">
    <property type="component" value="Unassembled WGS sequence"/>
</dbReference>